<dbReference type="GO" id="GO:0005576">
    <property type="term" value="C:extracellular region"/>
    <property type="evidence" value="ECO:0007669"/>
    <property type="project" value="UniProtKB-SubCell"/>
</dbReference>
<dbReference type="GO" id="GO:0016787">
    <property type="term" value="F:hydrolase activity"/>
    <property type="evidence" value="ECO:0007669"/>
    <property type="project" value="UniProtKB-KW"/>
</dbReference>
<evidence type="ECO:0000256" key="4">
    <source>
        <dbReference type="ARBA" id="ARBA00022525"/>
    </source>
</evidence>
<dbReference type="Gene3D" id="3.10.450.30">
    <property type="entry name" value="Microbial ribonucleases"/>
    <property type="match status" value="1"/>
</dbReference>
<keyword evidence="6 7" id="KW-0378">Hydrolase</keyword>
<dbReference type="InterPro" id="IPR000026">
    <property type="entry name" value="N1-like"/>
</dbReference>
<evidence type="ECO:0000256" key="2">
    <source>
        <dbReference type="ARBA" id="ARBA00009006"/>
    </source>
</evidence>
<dbReference type="Pfam" id="PF00545">
    <property type="entry name" value="Ribonuclease"/>
    <property type="match status" value="1"/>
</dbReference>
<feature type="active site" description="Proton acceptor" evidence="8">
    <location>
        <position position="125"/>
    </location>
</feature>
<accession>A0A1I3CNM8</accession>
<dbReference type="SUPFAM" id="SSF53933">
    <property type="entry name" value="Microbial ribonucleases"/>
    <property type="match status" value="1"/>
</dbReference>
<dbReference type="EC" id="3.1.27.-" evidence="7"/>
<keyword evidence="11" id="KW-1185">Reference proteome</keyword>
<evidence type="ECO:0000256" key="1">
    <source>
        <dbReference type="ARBA" id="ARBA00004613"/>
    </source>
</evidence>
<keyword evidence="4 7" id="KW-0964">Secreted</keyword>
<dbReference type="InterPro" id="IPR001887">
    <property type="entry name" value="Barnase"/>
</dbReference>
<sequence length="162" mass="18494">MKQTKQWIYSIAALLVILFGGGQLLSDSPDQQRTDEAAEQTTMQQEETTVVKGKTYSSKEDVAAYLHQFGELPPNYLTKKEAEQRGWDNAEGNLWEVTDHMSIGGDHFGNFEGLLPEKKGRTYSEADIDYDGGYRGAKRLIYSNDGLIFYTDDHYETFERLY</sequence>
<reference evidence="10 11" key="1">
    <citation type="submission" date="2016-10" db="EMBL/GenBank/DDBJ databases">
        <authorList>
            <person name="de Groot N.N."/>
        </authorList>
    </citation>
    <scope>NUCLEOTIDE SEQUENCE [LARGE SCALE GENOMIC DNA]</scope>
    <source>
        <strain evidence="10 11">DSM 27630</strain>
    </source>
</reference>
<feature type="active site" description="Proton donor" evidence="8">
    <location>
        <position position="154"/>
    </location>
</feature>
<protein>
    <recommendedName>
        <fullName evidence="3 7">Ribonuclease</fullName>
        <ecNumber evidence="7">3.1.27.-</ecNumber>
    </recommendedName>
</protein>
<dbReference type="AlphaFoldDB" id="A0A1I3CNM8"/>
<evidence type="ECO:0000256" key="6">
    <source>
        <dbReference type="ARBA" id="ARBA00022801"/>
    </source>
</evidence>
<evidence type="ECO:0000313" key="11">
    <source>
        <dbReference type="Proteomes" id="UP000198668"/>
    </source>
</evidence>
<organism evidence="10 11">
    <name type="scientific">Pisciglobus halotolerans</name>
    <dbReference type="NCBI Taxonomy" id="745365"/>
    <lineage>
        <taxon>Bacteria</taxon>
        <taxon>Bacillati</taxon>
        <taxon>Bacillota</taxon>
        <taxon>Bacilli</taxon>
        <taxon>Lactobacillales</taxon>
        <taxon>Carnobacteriaceae</taxon>
    </lineage>
</organism>
<dbReference type="EMBL" id="FOQE01000020">
    <property type="protein sequence ID" value="SFH76067.1"/>
    <property type="molecule type" value="Genomic_DNA"/>
</dbReference>
<evidence type="ECO:0000256" key="3">
    <source>
        <dbReference type="ARBA" id="ARBA00022214"/>
    </source>
</evidence>
<dbReference type="GO" id="GO:0004521">
    <property type="term" value="F:RNA endonuclease activity"/>
    <property type="evidence" value="ECO:0007669"/>
    <property type="project" value="UniProtKB-UniRule"/>
</dbReference>
<comment type="similarity">
    <text evidence="2 7">Belongs to the ribonuclease N1/T1 family.</text>
</comment>
<feature type="transmembrane region" description="Helical" evidence="9">
    <location>
        <begin position="7"/>
        <end position="25"/>
    </location>
</feature>
<evidence type="ECO:0000313" key="10">
    <source>
        <dbReference type="EMBL" id="SFH76067.1"/>
    </source>
</evidence>
<keyword evidence="5 7" id="KW-0540">Nuclease</keyword>
<evidence type="ECO:0000256" key="9">
    <source>
        <dbReference type="SAM" id="Phobius"/>
    </source>
</evidence>
<dbReference type="PIRSF" id="PIRSF001013">
    <property type="entry name" value="Barnase"/>
    <property type="match status" value="1"/>
</dbReference>
<keyword evidence="9" id="KW-0812">Transmembrane</keyword>
<evidence type="ECO:0000256" key="7">
    <source>
        <dbReference type="PIRNR" id="PIRNR001013"/>
    </source>
</evidence>
<dbReference type="InterPro" id="IPR016191">
    <property type="entry name" value="Ribonuclease/ribotoxin"/>
</dbReference>
<keyword evidence="9" id="KW-1133">Transmembrane helix</keyword>
<keyword evidence="9" id="KW-0472">Membrane</keyword>
<gene>
    <name evidence="10" type="ORF">SAMN04489868_12042</name>
</gene>
<dbReference type="Proteomes" id="UP000198668">
    <property type="component" value="Unassembled WGS sequence"/>
</dbReference>
<proteinExistence type="inferred from homology"/>
<comment type="subcellular location">
    <subcellularLocation>
        <location evidence="1 7">Secreted</location>
    </subcellularLocation>
</comment>
<name>A0A1I3CNM8_9LACT</name>
<dbReference type="PRINTS" id="PR00117">
    <property type="entry name" value="BARNASE"/>
</dbReference>
<keyword evidence="7" id="KW-0255">Endonuclease</keyword>
<dbReference type="RefSeq" id="WP_047391925.1">
    <property type="nucleotide sequence ID" value="NZ_FOQE01000020.1"/>
</dbReference>
<evidence type="ECO:0000256" key="8">
    <source>
        <dbReference type="PIRSR" id="PIRSR001013-1"/>
    </source>
</evidence>
<dbReference type="GO" id="GO:0003723">
    <property type="term" value="F:RNA binding"/>
    <property type="evidence" value="ECO:0007669"/>
    <property type="project" value="UniProtKB-UniRule"/>
</dbReference>
<evidence type="ECO:0000256" key="5">
    <source>
        <dbReference type="ARBA" id="ARBA00022722"/>
    </source>
</evidence>